<dbReference type="GO" id="GO:0005886">
    <property type="term" value="C:plasma membrane"/>
    <property type="evidence" value="ECO:0007669"/>
    <property type="project" value="UniProtKB-SubCell"/>
</dbReference>
<keyword evidence="3 9" id="KW-1003">Cell membrane</keyword>
<dbReference type="GO" id="GO:0015450">
    <property type="term" value="F:protein-transporting ATPase activity"/>
    <property type="evidence" value="ECO:0007669"/>
    <property type="project" value="InterPro"/>
</dbReference>
<feature type="transmembrane region" description="Helical" evidence="9">
    <location>
        <begin position="287"/>
        <end position="308"/>
    </location>
</feature>
<accession>A0A931F5M8</accession>
<evidence type="ECO:0000256" key="5">
    <source>
        <dbReference type="ARBA" id="ARBA00022927"/>
    </source>
</evidence>
<keyword evidence="13" id="KW-1185">Reference proteome</keyword>
<evidence type="ECO:0000313" key="12">
    <source>
        <dbReference type="EMBL" id="MBF8436045.1"/>
    </source>
</evidence>
<comment type="similarity">
    <text evidence="9">Belongs to the SecD/SecF family. SecD subfamily.</text>
</comment>
<feature type="transmembrane region" description="Helical" evidence="9">
    <location>
        <begin position="258"/>
        <end position="281"/>
    </location>
</feature>
<dbReference type="Gene3D" id="1.20.1640.10">
    <property type="entry name" value="Multidrug efflux transporter AcrB transmembrane domain"/>
    <property type="match status" value="1"/>
</dbReference>
<feature type="domain" description="SecDF P1 head subdomain" evidence="11">
    <location>
        <begin position="114"/>
        <end position="212"/>
    </location>
</feature>
<gene>
    <name evidence="9 12" type="primary">secD</name>
    <name evidence="12" type="ORF">I0Q91_03045</name>
</gene>
<proteinExistence type="inferred from homology"/>
<dbReference type="GO" id="GO:0043952">
    <property type="term" value="P:protein transport by the Sec complex"/>
    <property type="evidence" value="ECO:0007669"/>
    <property type="project" value="UniProtKB-UniRule"/>
</dbReference>
<dbReference type="InterPro" id="IPR005791">
    <property type="entry name" value="SecD"/>
</dbReference>
<dbReference type="Pfam" id="PF22599">
    <property type="entry name" value="SecDF_P1_head"/>
    <property type="match status" value="1"/>
</dbReference>
<dbReference type="GO" id="GO:0006605">
    <property type="term" value="P:protein targeting"/>
    <property type="evidence" value="ECO:0007669"/>
    <property type="project" value="UniProtKB-UniRule"/>
</dbReference>
<feature type="transmembrane region" description="Helical" evidence="9">
    <location>
        <begin position="234"/>
        <end position="251"/>
    </location>
</feature>
<dbReference type="InterPro" id="IPR048634">
    <property type="entry name" value="SecD_SecF_C"/>
</dbReference>
<evidence type="ECO:0000256" key="6">
    <source>
        <dbReference type="ARBA" id="ARBA00022989"/>
    </source>
</evidence>
<comment type="subcellular location">
    <subcellularLocation>
        <location evidence="1 9">Cell membrane</location>
        <topology evidence="1 9">Multi-pass membrane protein</topology>
    </subcellularLocation>
</comment>
<evidence type="ECO:0000256" key="9">
    <source>
        <dbReference type="HAMAP-Rule" id="MF_01463"/>
    </source>
</evidence>
<evidence type="ECO:0000256" key="7">
    <source>
        <dbReference type="ARBA" id="ARBA00023010"/>
    </source>
</evidence>
<evidence type="ECO:0000259" key="11">
    <source>
        <dbReference type="Pfam" id="PF22599"/>
    </source>
</evidence>
<protein>
    <recommendedName>
        <fullName evidence="9">Protein translocase subunit SecD</fullName>
    </recommendedName>
</protein>
<dbReference type="Gene3D" id="3.30.1360.200">
    <property type="match status" value="1"/>
</dbReference>
<comment type="caution">
    <text evidence="12">The sequence shown here is derived from an EMBL/GenBank/DDBJ whole genome shotgun (WGS) entry which is preliminary data.</text>
</comment>
<dbReference type="FunFam" id="1.20.1640.10:FF:000004">
    <property type="entry name" value="Protein translocase subunit SecD"/>
    <property type="match status" value="1"/>
</dbReference>
<dbReference type="InterPro" id="IPR054384">
    <property type="entry name" value="SecDF_P1_head"/>
</dbReference>
<sequence length="401" mass="43483">MRYKQKRRFKIGFIFLIIALAVGLYGFYGINLGLDLEGGSHIVLQAQPTEDRDIDNEVMTGILSVIERRVNQIGLSEPVIQREGSDRIIVELPAVDNPSEAISTIGRTAMLTFRIDGETVMSGENISDARASHDEYGRPVVTFSLNREGAREFENITRQHMGQQMGVYLDEEQLTNPTIQAVIRDSGQITGYDSVEEAQEHAILIREGALPVPVEVIESRTVGPTLGAIAIQQSIRAGLLGLLLVAAYIAFYYKFPGIIAAASLIIYGVLFMGTLSGLQAVLTLPGIAGLILSIGMAVDANIIIFERIKDERKSGKTLRAAIDAGFKRAYMTIVDANVTTLITASILAYFTSGAIRGFAVTLIIGIVLSMFNAFFVTKTLIDLSSGTNLLQSASSFGVREG</sequence>
<dbReference type="EMBL" id="JADPIE010000001">
    <property type="protein sequence ID" value="MBF8436045.1"/>
    <property type="molecule type" value="Genomic_DNA"/>
</dbReference>
<organism evidence="12 13">
    <name type="scientific">Halonatronomonas betaini</name>
    <dbReference type="NCBI Taxonomy" id="2778430"/>
    <lineage>
        <taxon>Bacteria</taxon>
        <taxon>Bacillati</taxon>
        <taxon>Bacillota</taxon>
        <taxon>Clostridia</taxon>
        <taxon>Halanaerobiales</taxon>
        <taxon>Halarsenatibacteraceae</taxon>
        <taxon>Halonatronomonas</taxon>
    </lineage>
</organism>
<dbReference type="RefSeq" id="WP_270452792.1">
    <property type="nucleotide sequence ID" value="NZ_JADPIE010000001.1"/>
</dbReference>
<keyword evidence="6 9" id="KW-1133">Transmembrane helix</keyword>
<comment type="function">
    <text evidence="9">Part of the Sec protein translocase complex. Interacts with the SecYEG preprotein conducting channel. SecDF uses the proton motive force (PMF) to complete protein translocation after the ATP-dependent function of SecA.</text>
</comment>
<dbReference type="NCBIfam" id="TIGR01129">
    <property type="entry name" value="secD"/>
    <property type="match status" value="1"/>
</dbReference>
<dbReference type="GO" id="GO:0065002">
    <property type="term" value="P:intracellular protein transmembrane transport"/>
    <property type="evidence" value="ECO:0007669"/>
    <property type="project" value="UniProtKB-UniRule"/>
</dbReference>
<dbReference type="AlphaFoldDB" id="A0A931F5M8"/>
<keyword evidence="2 9" id="KW-0813">Transport</keyword>
<reference evidence="12" key="1">
    <citation type="submission" date="2020-11" db="EMBL/GenBank/DDBJ databases">
        <title>Halonatronomonas betainensis gen. nov., sp. nov. a novel haloalkaliphilic representative of the family Halanaerobiacae capable of betaine degradation.</title>
        <authorList>
            <person name="Boltyanskaya Y."/>
            <person name="Kevbrin V."/>
            <person name="Detkova E."/>
            <person name="Grouzdev D.S."/>
            <person name="Koziaeva V."/>
            <person name="Zhilina T."/>
        </authorList>
    </citation>
    <scope>NUCLEOTIDE SEQUENCE</scope>
    <source>
        <strain evidence="12">Z-7014</strain>
    </source>
</reference>
<dbReference type="InterPro" id="IPR022645">
    <property type="entry name" value="SecD/SecF_bac"/>
</dbReference>
<evidence type="ECO:0000256" key="2">
    <source>
        <dbReference type="ARBA" id="ARBA00022448"/>
    </source>
</evidence>
<evidence type="ECO:0000313" key="13">
    <source>
        <dbReference type="Proteomes" id="UP000621436"/>
    </source>
</evidence>
<feature type="transmembrane region" description="Helical" evidence="9">
    <location>
        <begin position="329"/>
        <end position="351"/>
    </location>
</feature>
<dbReference type="PANTHER" id="PTHR30081:SF1">
    <property type="entry name" value="PROTEIN TRANSLOCASE SUBUNIT SECD"/>
    <property type="match status" value="1"/>
</dbReference>
<dbReference type="InterPro" id="IPR022646">
    <property type="entry name" value="SecD/SecF_CS"/>
</dbReference>
<dbReference type="PANTHER" id="PTHR30081">
    <property type="entry name" value="PROTEIN-EXPORT MEMBRANE PROTEIN SEC"/>
    <property type="match status" value="1"/>
</dbReference>
<dbReference type="PRINTS" id="PR01755">
    <property type="entry name" value="SECFTRNLCASE"/>
</dbReference>
<dbReference type="NCBIfam" id="TIGR00916">
    <property type="entry name" value="2A0604s01"/>
    <property type="match status" value="1"/>
</dbReference>
<keyword evidence="5 9" id="KW-0653">Protein transport</keyword>
<dbReference type="HAMAP" id="MF_01463_B">
    <property type="entry name" value="SecD_B"/>
    <property type="match status" value="1"/>
</dbReference>
<feature type="transmembrane region" description="Helical" evidence="9">
    <location>
        <begin position="12"/>
        <end position="30"/>
    </location>
</feature>
<evidence type="ECO:0000256" key="3">
    <source>
        <dbReference type="ARBA" id="ARBA00022475"/>
    </source>
</evidence>
<name>A0A931F5M8_9FIRM</name>
<dbReference type="Gene3D" id="3.30.70.3400">
    <property type="match status" value="1"/>
</dbReference>
<evidence type="ECO:0000259" key="10">
    <source>
        <dbReference type="Pfam" id="PF02355"/>
    </source>
</evidence>
<dbReference type="Proteomes" id="UP000621436">
    <property type="component" value="Unassembled WGS sequence"/>
</dbReference>
<evidence type="ECO:0000256" key="4">
    <source>
        <dbReference type="ARBA" id="ARBA00022692"/>
    </source>
</evidence>
<dbReference type="Pfam" id="PF02355">
    <property type="entry name" value="SecD_SecF_C"/>
    <property type="match status" value="1"/>
</dbReference>
<dbReference type="InterPro" id="IPR022813">
    <property type="entry name" value="SecD/SecF_arch_bac"/>
</dbReference>
<evidence type="ECO:0000256" key="1">
    <source>
        <dbReference type="ARBA" id="ARBA00004651"/>
    </source>
</evidence>
<dbReference type="Pfam" id="PF07549">
    <property type="entry name" value="Sec_GG"/>
    <property type="match status" value="1"/>
</dbReference>
<feature type="transmembrane region" description="Helical" evidence="9">
    <location>
        <begin position="357"/>
        <end position="376"/>
    </location>
</feature>
<feature type="domain" description="Protein export membrane protein SecD/SecF C-terminal" evidence="10">
    <location>
        <begin position="214"/>
        <end position="381"/>
    </location>
</feature>
<keyword evidence="4 9" id="KW-0812">Transmembrane</keyword>
<keyword evidence="7 9" id="KW-0811">Translocation</keyword>
<comment type="subunit">
    <text evidence="9">Forms a complex with SecF. Part of the essential Sec protein translocation apparatus which comprises SecA, SecYEG and auxiliary proteins SecDF. Other proteins may also be involved.</text>
</comment>
<evidence type="ECO:0000256" key="8">
    <source>
        <dbReference type="ARBA" id="ARBA00023136"/>
    </source>
</evidence>
<dbReference type="InterPro" id="IPR055344">
    <property type="entry name" value="SecD_SecF_C_bact"/>
</dbReference>
<dbReference type="SUPFAM" id="SSF82866">
    <property type="entry name" value="Multidrug efflux transporter AcrB transmembrane domain"/>
    <property type="match status" value="1"/>
</dbReference>
<keyword evidence="8 9" id="KW-0472">Membrane</keyword>